<protein>
    <submittedName>
        <fullName evidence="1">Uncharacterized protein</fullName>
    </submittedName>
</protein>
<dbReference type="KEGG" id="wna:KA717_28585"/>
<proteinExistence type="predicted"/>
<gene>
    <name evidence="1" type="ORF">KA717_28585</name>
</gene>
<name>A0A977KTM1_9CYAN</name>
<dbReference type="AlphaFoldDB" id="A0A977KTM1"/>
<sequence length="71" mass="8396">MASQWRERWIAGQKSEIEITERIKDAERSGAPAKFKREQILKLFKLACDDPKNYGHWYRLIKVGKSYGVRL</sequence>
<accession>A0A977KTM1</accession>
<dbReference type="EMBL" id="CP073041">
    <property type="protein sequence ID" value="UXE59677.1"/>
    <property type="molecule type" value="Genomic_DNA"/>
</dbReference>
<reference evidence="1" key="1">
    <citation type="submission" date="2021-04" db="EMBL/GenBank/DDBJ databases">
        <title>Genome sequence of Woronichinia naegeliana from Washington state freshwater lake bloom.</title>
        <authorList>
            <person name="Dreher T.W."/>
        </authorList>
    </citation>
    <scope>NUCLEOTIDE SEQUENCE</scope>
    <source>
        <strain evidence="1">WA131</strain>
    </source>
</reference>
<evidence type="ECO:0000313" key="1">
    <source>
        <dbReference type="EMBL" id="UXE59677.1"/>
    </source>
</evidence>
<dbReference type="Proteomes" id="UP001065613">
    <property type="component" value="Chromosome"/>
</dbReference>
<organism evidence="1">
    <name type="scientific">Woronichinia naegeliana WA131</name>
    <dbReference type="NCBI Taxonomy" id="2824559"/>
    <lineage>
        <taxon>Bacteria</taxon>
        <taxon>Bacillati</taxon>
        <taxon>Cyanobacteriota</taxon>
        <taxon>Cyanophyceae</taxon>
        <taxon>Synechococcales</taxon>
        <taxon>Coelosphaeriaceae</taxon>
        <taxon>Woronichinia</taxon>
    </lineage>
</organism>